<name>A0ABV8EG05_9HYPH</name>
<evidence type="ECO:0000259" key="1">
    <source>
        <dbReference type="Pfam" id="PF07238"/>
    </source>
</evidence>
<dbReference type="RefSeq" id="WP_377307379.1">
    <property type="nucleotide sequence ID" value="NZ_JBHSBD010000127.1"/>
</dbReference>
<protein>
    <submittedName>
        <fullName evidence="2">PilZ domain-containing protein</fullName>
    </submittedName>
</protein>
<evidence type="ECO:0000313" key="3">
    <source>
        <dbReference type="Proteomes" id="UP001595697"/>
    </source>
</evidence>
<dbReference type="InterPro" id="IPR009875">
    <property type="entry name" value="PilZ_domain"/>
</dbReference>
<keyword evidence="3" id="KW-1185">Reference proteome</keyword>
<dbReference type="Pfam" id="PF07238">
    <property type="entry name" value="PilZ"/>
    <property type="match status" value="1"/>
</dbReference>
<accession>A0ABV8EG05</accession>
<comment type="caution">
    <text evidence="2">The sequence shown here is derived from an EMBL/GenBank/DDBJ whole genome shotgun (WGS) entry which is preliminary data.</text>
</comment>
<sequence length="81" mass="8967">MTQTPTPAPRRRMLKSVRLVFNNGHSVVNGVLRDISDTGARVSVENGLSLPDEVKLVLDDGGSHQCIIVRRELKELGLRFT</sequence>
<evidence type="ECO:0000313" key="2">
    <source>
        <dbReference type="EMBL" id="MFC3970878.1"/>
    </source>
</evidence>
<dbReference type="Gene3D" id="2.40.10.220">
    <property type="entry name" value="predicted glycosyltransferase like domains"/>
    <property type="match status" value="1"/>
</dbReference>
<organism evidence="2 3">
    <name type="scientific">Rhizobium lemnae</name>
    <dbReference type="NCBI Taxonomy" id="1214924"/>
    <lineage>
        <taxon>Bacteria</taxon>
        <taxon>Pseudomonadati</taxon>
        <taxon>Pseudomonadota</taxon>
        <taxon>Alphaproteobacteria</taxon>
        <taxon>Hyphomicrobiales</taxon>
        <taxon>Rhizobiaceae</taxon>
        <taxon>Rhizobium/Agrobacterium group</taxon>
        <taxon>Rhizobium</taxon>
    </lineage>
</organism>
<dbReference type="SUPFAM" id="SSF141371">
    <property type="entry name" value="PilZ domain-like"/>
    <property type="match status" value="1"/>
</dbReference>
<feature type="domain" description="PilZ" evidence="1">
    <location>
        <begin position="12"/>
        <end position="80"/>
    </location>
</feature>
<reference evidence="3" key="1">
    <citation type="journal article" date="2019" name="Int. J. Syst. Evol. Microbiol.">
        <title>The Global Catalogue of Microorganisms (GCM) 10K type strain sequencing project: providing services to taxonomists for standard genome sequencing and annotation.</title>
        <authorList>
            <consortium name="The Broad Institute Genomics Platform"/>
            <consortium name="The Broad Institute Genome Sequencing Center for Infectious Disease"/>
            <person name="Wu L."/>
            <person name="Ma J."/>
        </authorList>
    </citation>
    <scope>NUCLEOTIDE SEQUENCE [LARGE SCALE GENOMIC DNA]</scope>
    <source>
        <strain evidence="3">TBRC 5781</strain>
    </source>
</reference>
<proteinExistence type="predicted"/>
<dbReference type="EMBL" id="JBHSBD010000127">
    <property type="protein sequence ID" value="MFC3970878.1"/>
    <property type="molecule type" value="Genomic_DNA"/>
</dbReference>
<dbReference type="Proteomes" id="UP001595697">
    <property type="component" value="Unassembled WGS sequence"/>
</dbReference>
<gene>
    <name evidence="2" type="ORF">ACFOVS_22675</name>
</gene>